<proteinExistence type="predicted"/>
<protein>
    <submittedName>
        <fullName evidence="1">Uncharacterized protein</fullName>
    </submittedName>
</protein>
<keyword evidence="2" id="KW-1185">Reference proteome</keyword>
<name>A0ABU5TFB2_9CYAN</name>
<accession>A0ABU5TFB2</accession>
<organism evidence="1 2">
    <name type="scientific">Pseudanabaena galeata UHCC 0370</name>
    <dbReference type="NCBI Taxonomy" id="3110310"/>
    <lineage>
        <taxon>Bacteria</taxon>
        <taxon>Bacillati</taxon>
        <taxon>Cyanobacteriota</taxon>
        <taxon>Cyanophyceae</taxon>
        <taxon>Pseudanabaenales</taxon>
        <taxon>Pseudanabaenaceae</taxon>
        <taxon>Pseudanabaena</taxon>
    </lineage>
</organism>
<comment type="caution">
    <text evidence="1">The sequence shown here is derived from an EMBL/GenBank/DDBJ whole genome shotgun (WGS) entry which is preliminary data.</text>
</comment>
<sequence>MAKKSREFSELVRQQKWEKASNKSFEKLQKTVKQDFGENVQMVRNMEGLAKMSEVLKDFIRPYADIPQNKKELQHLLETAVTAWDLALIPEVERETKLDQIFVSMLKKAKKKIDKEDLATSRALIEDFIDRKLKYFADEQRQVIDFQVEYLGRSEYHLSVASAMSKPST</sequence>
<reference evidence="1 2" key="1">
    <citation type="submission" date="2023-12" db="EMBL/GenBank/DDBJ databases">
        <title>Baltic Sea Cyanobacteria.</title>
        <authorList>
            <person name="Delbaje E."/>
            <person name="Fewer D.P."/>
            <person name="Shishido T.K."/>
        </authorList>
    </citation>
    <scope>NUCLEOTIDE SEQUENCE [LARGE SCALE GENOMIC DNA]</scope>
    <source>
        <strain evidence="1 2">UHCC 0370</strain>
    </source>
</reference>
<gene>
    <name evidence="1" type="ORF">VB774_04920</name>
</gene>
<evidence type="ECO:0000313" key="2">
    <source>
        <dbReference type="Proteomes" id="UP001301388"/>
    </source>
</evidence>
<dbReference type="EMBL" id="JAYGIE010000014">
    <property type="protein sequence ID" value="MEA5476956.1"/>
    <property type="molecule type" value="Genomic_DNA"/>
</dbReference>
<evidence type="ECO:0000313" key="1">
    <source>
        <dbReference type="EMBL" id="MEA5476956.1"/>
    </source>
</evidence>
<dbReference type="Proteomes" id="UP001301388">
    <property type="component" value="Unassembled WGS sequence"/>
</dbReference>
<dbReference type="RefSeq" id="WP_323260270.1">
    <property type="nucleotide sequence ID" value="NZ_JAYGIE010000014.1"/>
</dbReference>